<dbReference type="Gene3D" id="2.10.70.100">
    <property type="match status" value="1"/>
</dbReference>
<dbReference type="PROSITE" id="PS50112">
    <property type="entry name" value="PAS"/>
    <property type="match status" value="3"/>
</dbReference>
<dbReference type="GO" id="GO:0006355">
    <property type="term" value="P:regulation of DNA-templated transcription"/>
    <property type="evidence" value="ECO:0007669"/>
    <property type="project" value="InterPro"/>
</dbReference>
<dbReference type="Proteomes" id="UP000001903">
    <property type="component" value="Chromosome"/>
</dbReference>
<dbReference type="InterPro" id="IPR003594">
    <property type="entry name" value="HATPase_dom"/>
</dbReference>
<dbReference type="SUPFAM" id="SSF55874">
    <property type="entry name" value="ATPase domain of HSP90 chaperone/DNA topoisomerase II/histidine kinase"/>
    <property type="match status" value="1"/>
</dbReference>
<evidence type="ECO:0000313" key="9">
    <source>
        <dbReference type="EMBL" id="ADB61237.1"/>
    </source>
</evidence>
<dbReference type="Pfam" id="PF00989">
    <property type="entry name" value="PAS"/>
    <property type="match status" value="1"/>
</dbReference>
<dbReference type="Gene3D" id="1.10.287.130">
    <property type="match status" value="1"/>
</dbReference>
<protein>
    <recommendedName>
        <fullName evidence="2">histidine kinase</fullName>
        <ecNumber evidence="2">2.7.13.3</ecNumber>
    </recommendedName>
</protein>
<dbReference type="Pfam" id="PF08447">
    <property type="entry name" value="PAS_3"/>
    <property type="match status" value="2"/>
</dbReference>
<evidence type="ECO:0000256" key="4">
    <source>
        <dbReference type="ARBA" id="ARBA00022679"/>
    </source>
</evidence>
<dbReference type="PROSITE" id="PS50113">
    <property type="entry name" value="PAC"/>
    <property type="match status" value="3"/>
</dbReference>
<evidence type="ECO:0000256" key="2">
    <source>
        <dbReference type="ARBA" id="ARBA00012438"/>
    </source>
</evidence>
<dbReference type="STRING" id="543526.Htur_2359"/>
<reference evidence="9 10" key="1">
    <citation type="journal article" date="2010" name="Stand. Genomic Sci.">
        <title>Complete genome sequence of Haloterrigena turkmenica type strain (4k).</title>
        <authorList>
            <person name="Saunders E."/>
            <person name="Tindall B.J."/>
            <person name="Fahnrich R."/>
            <person name="Lapidus A."/>
            <person name="Copeland A."/>
            <person name="Del Rio T.G."/>
            <person name="Lucas S."/>
            <person name="Chen F."/>
            <person name="Tice H."/>
            <person name="Cheng J.F."/>
            <person name="Han C."/>
            <person name="Detter J.C."/>
            <person name="Bruce D."/>
            <person name="Goodwin L."/>
            <person name="Chain P."/>
            <person name="Pitluck S."/>
            <person name="Pati A."/>
            <person name="Ivanova N."/>
            <person name="Mavromatis K."/>
            <person name="Chen A."/>
            <person name="Palaniappan K."/>
            <person name="Land M."/>
            <person name="Hauser L."/>
            <person name="Chang Y.J."/>
            <person name="Jeffries C.D."/>
            <person name="Brettin T."/>
            <person name="Rohde M."/>
            <person name="Goker M."/>
            <person name="Bristow J."/>
            <person name="Eisen J.A."/>
            <person name="Markowitz V."/>
            <person name="Hugenholtz P."/>
            <person name="Klenk H.P."/>
            <person name="Kyrpides N.C."/>
        </authorList>
    </citation>
    <scope>NUCLEOTIDE SEQUENCE [LARGE SCALE GENOMIC DNA]</scope>
    <source>
        <strain evidence="10">ATCC 51198 / DSM 5511 / JCM 9101 / NCIMB 13204 / VKM B-1734 / 4k</strain>
    </source>
</reference>
<dbReference type="InterPro" id="IPR003661">
    <property type="entry name" value="HisK_dim/P_dom"/>
</dbReference>
<dbReference type="InterPro" id="IPR000014">
    <property type="entry name" value="PAS"/>
</dbReference>
<dbReference type="HOGENOM" id="CLU_000445_114_71_2"/>
<evidence type="ECO:0000256" key="5">
    <source>
        <dbReference type="ARBA" id="ARBA00022777"/>
    </source>
</evidence>
<dbReference type="NCBIfam" id="TIGR00229">
    <property type="entry name" value="sensory_box"/>
    <property type="match status" value="4"/>
</dbReference>
<keyword evidence="10" id="KW-1185">Reference proteome</keyword>
<dbReference type="KEGG" id="htu:Htur_2359"/>
<dbReference type="EC" id="2.7.13.3" evidence="2"/>
<accession>D2RV36</accession>
<dbReference type="InterPro" id="IPR005467">
    <property type="entry name" value="His_kinase_dom"/>
</dbReference>
<feature type="domain" description="PAC" evidence="8">
    <location>
        <begin position="488"/>
        <end position="541"/>
    </location>
</feature>
<keyword evidence="3" id="KW-0597">Phosphoprotein</keyword>
<dbReference type="SMART" id="SM00091">
    <property type="entry name" value="PAS"/>
    <property type="match status" value="4"/>
</dbReference>
<dbReference type="InterPro" id="IPR013655">
    <property type="entry name" value="PAS_fold_3"/>
</dbReference>
<organism evidence="9 10">
    <name type="scientific">Haloterrigena turkmenica (strain ATCC 51198 / DSM 5511 / JCM 9101 / NCIMB 13204 / VKM B-1734 / 4k)</name>
    <name type="common">Halococcus turkmenicus</name>
    <dbReference type="NCBI Taxonomy" id="543526"/>
    <lineage>
        <taxon>Archaea</taxon>
        <taxon>Methanobacteriati</taxon>
        <taxon>Methanobacteriota</taxon>
        <taxon>Stenosarchaea group</taxon>
        <taxon>Halobacteria</taxon>
        <taxon>Halobacteriales</taxon>
        <taxon>Natrialbaceae</taxon>
        <taxon>Haloterrigena</taxon>
    </lineage>
</organism>
<feature type="domain" description="PAS" evidence="7">
    <location>
        <begin position="152"/>
        <end position="225"/>
    </location>
</feature>
<dbReference type="InterPro" id="IPR035965">
    <property type="entry name" value="PAS-like_dom_sf"/>
</dbReference>
<dbReference type="InterPro" id="IPR000700">
    <property type="entry name" value="PAS-assoc_C"/>
</dbReference>
<feature type="domain" description="PAC" evidence="8">
    <location>
        <begin position="356"/>
        <end position="408"/>
    </location>
</feature>
<dbReference type="GO" id="GO:0000155">
    <property type="term" value="F:phosphorelay sensor kinase activity"/>
    <property type="evidence" value="ECO:0007669"/>
    <property type="project" value="InterPro"/>
</dbReference>
<dbReference type="InterPro" id="IPR004358">
    <property type="entry name" value="Sig_transdc_His_kin-like_C"/>
</dbReference>
<dbReference type="PROSITE" id="PS50109">
    <property type="entry name" value="HIS_KIN"/>
    <property type="match status" value="1"/>
</dbReference>
<dbReference type="Gene3D" id="3.30.450.20">
    <property type="entry name" value="PAS domain"/>
    <property type="match status" value="4"/>
</dbReference>
<gene>
    <name evidence="9" type="ordered locus">Htur_2359</name>
</gene>
<feature type="domain" description="PAC" evidence="8">
    <location>
        <begin position="226"/>
        <end position="278"/>
    </location>
</feature>
<dbReference type="AlphaFoldDB" id="D2RV36"/>
<name>D2RV36_HALTV</name>
<keyword evidence="4" id="KW-0808">Transferase</keyword>
<sequence length="767" mass="87268">MGDRADDVRNGGDANEATALRRYQTLVNEIDDGVYQLDAAERFVTINDRFVELTGYARDALLGEHVSLVFDETDRQRVKRELSELRTTGGRRNETIETAVHTADGETIRCELRVHPLSDEVHGSVGVLQERSEPTSDGNRTGRVEAEGRRRNEVTFRQLVEHLDQVVWMSTADMRETIYVNSAFEEVYGRDRERLYEDPEVLLDAVHPDDRELLRSELETEVEEPHVIEYRIVQPDGDVRWIHDRVVPVYDDDGNVFRIVGEAMDITERKEHERELEDTKSQLEAATEAGAVGTWEWHVRTDEMIVGPSFARTFGVNPEAARDGVSLDRFVEAVHEDDRDRVAAEIEEVVETCGEYESEYRVRDADGELRWVVARGHIECAENGEAMTFPGALTDITERKRAELRLEQTTEQLATLFEILPVGVVVADSDGGFVEANETAKEIWGGDVFDVESVAEYERYTGWWAESDEPVEPEEWTMSRVLEGEEVTDPDIYEIETVDGARRIIQAEGMPVWDADGDVTRGVVTISDITERRAYQRKLEESNERLEQFAYAASHDLQEPLRMVTSYLQLLESRYADAFDEDGREFLEFAVDGADRMRAMIDGLLEYSRVETRGDPFEPTDLNDVLEDVRSDLQLQIEESGAEITTEDLPRVNGDVDQLRQLFQNLLSNAIIYSGEGSPRVRVDARRRGRQWVISVEDNGIGIDPEDQERIFTVFDRLHSREEYEGTGIGLALCERIVERHGGEIWVDSEAGDGATFSMTLPAARDR</sequence>
<dbReference type="EMBL" id="CP001860">
    <property type="protein sequence ID" value="ADB61237.1"/>
    <property type="molecule type" value="Genomic_DNA"/>
</dbReference>
<dbReference type="SMART" id="SM00388">
    <property type="entry name" value="HisKA"/>
    <property type="match status" value="1"/>
</dbReference>
<dbReference type="eggNOG" id="arCOG02352">
    <property type="taxonomic scope" value="Archaea"/>
</dbReference>
<evidence type="ECO:0000259" key="6">
    <source>
        <dbReference type="PROSITE" id="PS50109"/>
    </source>
</evidence>
<dbReference type="Gene3D" id="3.30.565.10">
    <property type="entry name" value="Histidine kinase-like ATPase, C-terminal domain"/>
    <property type="match status" value="1"/>
</dbReference>
<dbReference type="InterPro" id="IPR013767">
    <property type="entry name" value="PAS_fold"/>
</dbReference>
<dbReference type="InterPro" id="IPR013656">
    <property type="entry name" value="PAS_4"/>
</dbReference>
<comment type="catalytic activity">
    <reaction evidence="1">
        <text>ATP + protein L-histidine = ADP + protein N-phospho-L-histidine.</text>
        <dbReference type="EC" id="2.7.13.3"/>
    </reaction>
</comment>
<dbReference type="OrthoDB" id="106630at2157"/>
<dbReference type="FunFam" id="3.30.565.10:FF:000006">
    <property type="entry name" value="Sensor histidine kinase WalK"/>
    <property type="match status" value="1"/>
</dbReference>
<dbReference type="SMART" id="SM00086">
    <property type="entry name" value="PAC"/>
    <property type="match status" value="4"/>
</dbReference>
<dbReference type="SUPFAM" id="SSF47384">
    <property type="entry name" value="Homodimeric domain of signal transducing histidine kinase"/>
    <property type="match status" value="1"/>
</dbReference>
<evidence type="ECO:0000313" key="10">
    <source>
        <dbReference type="Proteomes" id="UP000001903"/>
    </source>
</evidence>
<evidence type="ECO:0000256" key="3">
    <source>
        <dbReference type="ARBA" id="ARBA00022553"/>
    </source>
</evidence>
<dbReference type="RefSeq" id="WP_012943520.1">
    <property type="nucleotide sequence ID" value="NC_013743.1"/>
</dbReference>
<dbReference type="PRINTS" id="PR00344">
    <property type="entry name" value="BCTRLSENSOR"/>
</dbReference>
<keyword evidence="5 9" id="KW-0418">Kinase</keyword>
<feature type="domain" description="PAS" evidence="7">
    <location>
        <begin position="409"/>
        <end position="445"/>
    </location>
</feature>
<evidence type="ECO:0000259" key="8">
    <source>
        <dbReference type="PROSITE" id="PS50113"/>
    </source>
</evidence>
<dbReference type="InterPro" id="IPR036890">
    <property type="entry name" value="HATPase_C_sf"/>
</dbReference>
<dbReference type="SUPFAM" id="SSF55785">
    <property type="entry name" value="PYP-like sensor domain (PAS domain)"/>
    <property type="match status" value="4"/>
</dbReference>
<dbReference type="PANTHER" id="PTHR43304:SF1">
    <property type="entry name" value="PAC DOMAIN-CONTAINING PROTEIN"/>
    <property type="match status" value="1"/>
</dbReference>
<proteinExistence type="predicted"/>
<dbReference type="CDD" id="cd00130">
    <property type="entry name" value="PAS"/>
    <property type="match status" value="3"/>
</dbReference>
<dbReference type="InterPro" id="IPR036097">
    <property type="entry name" value="HisK_dim/P_sf"/>
</dbReference>
<dbReference type="CDD" id="cd00082">
    <property type="entry name" value="HisKA"/>
    <property type="match status" value="1"/>
</dbReference>
<dbReference type="InterPro" id="IPR052162">
    <property type="entry name" value="Sensor_kinase/Photoreceptor"/>
</dbReference>
<evidence type="ECO:0000259" key="7">
    <source>
        <dbReference type="PROSITE" id="PS50112"/>
    </source>
</evidence>
<dbReference type="Pfam" id="PF08448">
    <property type="entry name" value="PAS_4"/>
    <property type="match status" value="1"/>
</dbReference>
<feature type="domain" description="Histidine kinase" evidence="6">
    <location>
        <begin position="552"/>
        <end position="765"/>
    </location>
</feature>
<dbReference type="eggNOG" id="arCOG02358">
    <property type="taxonomic scope" value="Archaea"/>
</dbReference>
<dbReference type="Pfam" id="PF00512">
    <property type="entry name" value="HisKA"/>
    <property type="match status" value="1"/>
</dbReference>
<dbReference type="InterPro" id="IPR001610">
    <property type="entry name" value="PAC"/>
</dbReference>
<dbReference type="PANTHER" id="PTHR43304">
    <property type="entry name" value="PHYTOCHROME-LIKE PROTEIN CPH1"/>
    <property type="match status" value="1"/>
</dbReference>
<evidence type="ECO:0000256" key="1">
    <source>
        <dbReference type="ARBA" id="ARBA00000085"/>
    </source>
</evidence>
<dbReference type="Pfam" id="PF02518">
    <property type="entry name" value="HATPase_c"/>
    <property type="match status" value="1"/>
</dbReference>
<dbReference type="SMART" id="SM00387">
    <property type="entry name" value="HATPase_c"/>
    <property type="match status" value="1"/>
</dbReference>
<dbReference type="GeneID" id="8742966"/>
<dbReference type="eggNOG" id="arCOG02350">
    <property type="taxonomic scope" value="Archaea"/>
</dbReference>
<feature type="domain" description="PAS" evidence="7">
    <location>
        <begin position="19"/>
        <end position="89"/>
    </location>
</feature>